<evidence type="ECO:0000313" key="2">
    <source>
        <dbReference type="EMBL" id="AJR09496.1"/>
    </source>
</evidence>
<reference evidence="2 3" key="1">
    <citation type="submission" date="2013-05" db="EMBL/GenBank/DDBJ databases">
        <title>Complete genome sequence of the lipase-producing bacterium Photobacterium gaetbulicola Gung47.</title>
        <authorList>
            <person name="Kim Y.-O."/>
        </authorList>
    </citation>
    <scope>NUCLEOTIDE SEQUENCE [LARGE SCALE GENOMIC DNA]</scope>
    <source>
        <strain evidence="2 3">Gung47</strain>
    </source>
</reference>
<dbReference type="CDD" id="cd00761">
    <property type="entry name" value="Glyco_tranf_GTA_type"/>
    <property type="match status" value="1"/>
</dbReference>
<evidence type="ECO:0000259" key="1">
    <source>
        <dbReference type="Pfam" id="PF00535"/>
    </source>
</evidence>
<organism evidence="2 3">
    <name type="scientific">Photobacterium gaetbulicola Gung47</name>
    <dbReference type="NCBI Taxonomy" id="658445"/>
    <lineage>
        <taxon>Bacteria</taxon>
        <taxon>Pseudomonadati</taxon>
        <taxon>Pseudomonadota</taxon>
        <taxon>Gammaproteobacteria</taxon>
        <taxon>Vibrionales</taxon>
        <taxon>Vibrionaceae</taxon>
        <taxon>Photobacterium</taxon>
    </lineage>
</organism>
<dbReference type="Pfam" id="PF00535">
    <property type="entry name" value="Glycos_transf_2"/>
    <property type="match status" value="1"/>
</dbReference>
<feature type="domain" description="Glycosyltransferase 2-like" evidence="1">
    <location>
        <begin position="6"/>
        <end position="119"/>
    </location>
</feature>
<accession>A0A0C5WCR5</accession>
<dbReference type="PANTHER" id="PTHR22916:SF3">
    <property type="entry name" value="UDP-GLCNAC:BETAGAL BETA-1,3-N-ACETYLGLUCOSAMINYLTRANSFERASE-LIKE PROTEIN 1"/>
    <property type="match status" value="1"/>
</dbReference>
<dbReference type="AlphaFoldDB" id="A0A0C5WCR5"/>
<dbReference type="PANTHER" id="PTHR22916">
    <property type="entry name" value="GLYCOSYLTRANSFERASE"/>
    <property type="match status" value="1"/>
</dbReference>
<sequence length="317" mass="36741">MTKLVSLILPCFNAANYIERYLTNLLQQKYSNIELIVVNDGSTDNTEDVIFDFFKNKNCRNIQLKYFSQPNSGVASAFNNALKYYTGDFLTWGDPDDFLSPLSISERVSFLNDNPEYGFVRTNANLISPDGHSVVGELTSSDSEYIFDDLIFENNMPVTVGNYLLRSECFKNSLPSQNIYSEARGQNWQLLLPIALKYKCGFINEKLNNIVLRDNSLSRSDTTLCSEIYRCDEHNKILHAVLKDLDVDFSYYDALLNQKYISKKFELSVNYMDYDLAHQYFLQIENKTNVHYIKLLLVKLRIYGFLKLAYMKVFRPI</sequence>
<dbReference type="Gene3D" id="3.90.550.10">
    <property type="entry name" value="Spore Coat Polysaccharide Biosynthesis Protein SpsA, Chain A"/>
    <property type="match status" value="1"/>
</dbReference>
<keyword evidence="2" id="KW-0808">Transferase</keyword>
<keyword evidence="3" id="KW-1185">Reference proteome</keyword>
<dbReference type="HOGENOM" id="CLU_025996_5_0_6"/>
<dbReference type="KEGG" id="pgb:H744_2c2843"/>
<name>A0A0C5WCR5_9GAMM</name>
<gene>
    <name evidence="2" type="ORF">H744_2c2843</name>
</gene>
<dbReference type="EMBL" id="CP005974">
    <property type="protein sequence ID" value="AJR09496.1"/>
    <property type="molecule type" value="Genomic_DNA"/>
</dbReference>
<dbReference type="SUPFAM" id="SSF53448">
    <property type="entry name" value="Nucleotide-diphospho-sugar transferases"/>
    <property type="match status" value="1"/>
</dbReference>
<dbReference type="PATRIC" id="fig|658445.3.peg.4889"/>
<dbReference type="STRING" id="658445.H744_2c2843"/>
<evidence type="ECO:0000313" key="3">
    <source>
        <dbReference type="Proteomes" id="UP000032303"/>
    </source>
</evidence>
<dbReference type="InterPro" id="IPR001173">
    <property type="entry name" value="Glyco_trans_2-like"/>
</dbReference>
<dbReference type="InterPro" id="IPR029044">
    <property type="entry name" value="Nucleotide-diphossugar_trans"/>
</dbReference>
<dbReference type="Proteomes" id="UP000032303">
    <property type="component" value="Chromosome 2"/>
</dbReference>
<proteinExistence type="predicted"/>
<dbReference type="OrthoDB" id="9801954at2"/>
<protein>
    <submittedName>
        <fullName evidence="2">Putative glycosyl transferase family protein</fullName>
    </submittedName>
</protein>
<dbReference type="GO" id="GO:0016758">
    <property type="term" value="F:hexosyltransferase activity"/>
    <property type="evidence" value="ECO:0007669"/>
    <property type="project" value="UniProtKB-ARBA"/>
</dbReference>